<feature type="region of interest" description="Disordered" evidence="1">
    <location>
        <begin position="1"/>
        <end position="22"/>
    </location>
</feature>
<gene>
    <name evidence="2" type="ORF">GZA08_15725</name>
</gene>
<evidence type="ECO:0000256" key="1">
    <source>
        <dbReference type="SAM" id="MobiDB-lite"/>
    </source>
</evidence>
<dbReference type="InterPro" id="IPR008949">
    <property type="entry name" value="Isoprenoid_synthase_dom_sf"/>
</dbReference>
<dbReference type="Gene3D" id="1.10.600.10">
    <property type="entry name" value="Farnesyl Diphosphate Synthase"/>
    <property type="match status" value="1"/>
</dbReference>
<dbReference type="Pfam" id="PF00494">
    <property type="entry name" value="SQS_PSY"/>
    <property type="match status" value="1"/>
</dbReference>
<feature type="compositionally biased region" description="Basic and acidic residues" evidence="1">
    <location>
        <begin position="60"/>
        <end position="71"/>
    </location>
</feature>
<protein>
    <submittedName>
        <fullName evidence="2">Squalene/phytoene synthase family protein</fullName>
    </submittedName>
</protein>
<dbReference type="GO" id="GO:0016765">
    <property type="term" value="F:transferase activity, transferring alkyl or aryl (other than methyl) groups"/>
    <property type="evidence" value="ECO:0007669"/>
    <property type="project" value="UniProtKB-ARBA"/>
</dbReference>
<dbReference type="PANTHER" id="PTHR31480">
    <property type="entry name" value="BIFUNCTIONAL LYCOPENE CYCLASE/PHYTOENE SYNTHASE"/>
    <property type="match status" value="1"/>
</dbReference>
<feature type="region of interest" description="Disordered" evidence="1">
    <location>
        <begin position="57"/>
        <end position="82"/>
    </location>
</feature>
<keyword evidence="3" id="KW-1185">Reference proteome</keyword>
<evidence type="ECO:0000313" key="3">
    <source>
        <dbReference type="Proteomes" id="UP000474757"/>
    </source>
</evidence>
<organism evidence="2 3">
    <name type="scientific">Pseudoroseicyclus tamaricis</name>
    <dbReference type="NCBI Taxonomy" id="2705421"/>
    <lineage>
        <taxon>Bacteria</taxon>
        <taxon>Pseudomonadati</taxon>
        <taxon>Pseudomonadota</taxon>
        <taxon>Alphaproteobacteria</taxon>
        <taxon>Rhodobacterales</taxon>
        <taxon>Paracoccaceae</taxon>
        <taxon>Pseudoroseicyclus</taxon>
    </lineage>
</organism>
<dbReference type="Proteomes" id="UP000474757">
    <property type="component" value="Unassembled WGS sequence"/>
</dbReference>
<comment type="caution">
    <text evidence="2">The sequence shown here is derived from an EMBL/GenBank/DDBJ whole genome shotgun (WGS) entry which is preliminary data.</text>
</comment>
<proteinExistence type="predicted"/>
<dbReference type="SUPFAM" id="SSF48576">
    <property type="entry name" value="Terpenoid synthases"/>
    <property type="match status" value="1"/>
</dbReference>
<name>A0A6B2JWC7_9RHOB</name>
<accession>A0A6B2JWC7</accession>
<feature type="compositionally biased region" description="Polar residues" evidence="1">
    <location>
        <begin position="1"/>
        <end position="14"/>
    </location>
</feature>
<dbReference type="AlphaFoldDB" id="A0A6B2JWC7"/>
<dbReference type="RefSeq" id="WP_163895314.1">
    <property type="nucleotide sequence ID" value="NZ_JAAFYS010000003.1"/>
</dbReference>
<reference evidence="2 3" key="1">
    <citation type="submission" date="2020-02" db="EMBL/GenBank/DDBJ databases">
        <title>Pseudoroseicyclus tamarix, sp. nov., isolated from offshore sediment of a Tamarix chinensis forest.</title>
        <authorList>
            <person name="Gai Y."/>
        </authorList>
    </citation>
    <scope>NUCLEOTIDE SEQUENCE [LARGE SCALE GENOMIC DNA]</scope>
    <source>
        <strain evidence="2 3">CLL3-39</strain>
    </source>
</reference>
<dbReference type="EMBL" id="JAAGAB010000003">
    <property type="protein sequence ID" value="NDV02420.1"/>
    <property type="molecule type" value="Genomic_DNA"/>
</dbReference>
<sequence>MKNITAPQGGSPTVPSRGADGENFPVASLLLPAALRPAVRSFYDVVRAADDFADDPSLSAEEKARQLDRMDAGLTGDPQGDPRARRLVAVLEETGRPGAERHARRMVAAFREDIAATPCRTWEDLLRSCRGSADPVGRFLLDLHGEGPQGHAASDALCTSLQILNHLQDMGEDRRRLGRVYLPVGWIEEAGGSLADLEAPALTPALRAAMDRALAGTAALLREASALPRLLRSRRLAAETSAILSLARALHARLQRGDPLARRIAPTRGDAGRAALAGALRLAGVGR</sequence>
<dbReference type="InterPro" id="IPR002060">
    <property type="entry name" value="Squ/phyt_synthse"/>
</dbReference>
<evidence type="ECO:0000313" key="2">
    <source>
        <dbReference type="EMBL" id="NDV02420.1"/>
    </source>
</evidence>